<protein>
    <submittedName>
        <fullName evidence="2">Uncharacterized protein</fullName>
    </submittedName>
</protein>
<proteinExistence type="predicted"/>
<feature type="region of interest" description="Disordered" evidence="1">
    <location>
        <begin position="61"/>
        <end position="193"/>
    </location>
</feature>
<dbReference type="AlphaFoldDB" id="A0A2P4XXE0"/>
<reference evidence="2 3" key="1">
    <citation type="journal article" date="2017" name="Genome Biol. Evol.">
        <title>Phytophthora megakarya and P. palmivora, closely related causal agents of cacao black pod rot, underwent increases in genome sizes and gene numbers by different mechanisms.</title>
        <authorList>
            <person name="Ali S.S."/>
            <person name="Shao J."/>
            <person name="Lary D.J."/>
            <person name="Kronmiller B."/>
            <person name="Shen D."/>
            <person name="Strem M.D."/>
            <person name="Amoako-Attah I."/>
            <person name="Akrofi A.Y."/>
            <person name="Begoude B.A."/>
            <person name="Ten Hoopen G.M."/>
            <person name="Coulibaly K."/>
            <person name="Kebe B.I."/>
            <person name="Melnick R.L."/>
            <person name="Guiltinan M.J."/>
            <person name="Tyler B.M."/>
            <person name="Meinhardt L.W."/>
            <person name="Bailey B.A."/>
        </authorList>
    </citation>
    <scope>NUCLEOTIDE SEQUENCE [LARGE SCALE GENOMIC DNA]</scope>
    <source>
        <strain evidence="3">sbr112.9</strain>
    </source>
</reference>
<feature type="compositionally biased region" description="Acidic residues" evidence="1">
    <location>
        <begin position="109"/>
        <end position="132"/>
    </location>
</feature>
<gene>
    <name evidence="2" type="ORF">PHPALM_13481</name>
</gene>
<feature type="compositionally biased region" description="Basic residues" evidence="1">
    <location>
        <begin position="162"/>
        <end position="171"/>
    </location>
</feature>
<feature type="compositionally biased region" description="Polar residues" evidence="1">
    <location>
        <begin position="172"/>
        <end position="185"/>
    </location>
</feature>
<accession>A0A2P4XXE0</accession>
<dbReference type="EMBL" id="NCKW01007380">
    <property type="protein sequence ID" value="POM70129.1"/>
    <property type="molecule type" value="Genomic_DNA"/>
</dbReference>
<dbReference type="Proteomes" id="UP000237271">
    <property type="component" value="Unassembled WGS sequence"/>
</dbReference>
<feature type="compositionally biased region" description="Acidic residues" evidence="1">
    <location>
        <begin position="76"/>
        <end position="91"/>
    </location>
</feature>
<organism evidence="2 3">
    <name type="scientific">Phytophthora palmivora</name>
    <dbReference type="NCBI Taxonomy" id="4796"/>
    <lineage>
        <taxon>Eukaryota</taxon>
        <taxon>Sar</taxon>
        <taxon>Stramenopiles</taxon>
        <taxon>Oomycota</taxon>
        <taxon>Peronosporomycetes</taxon>
        <taxon>Peronosporales</taxon>
        <taxon>Peronosporaceae</taxon>
        <taxon>Phytophthora</taxon>
    </lineage>
</organism>
<feature type="compositionally biased region" description="Low complexity" evidence="1">
    <location>
        <begin position="99"/>
        <end position="108"/>
    </location>
</feature>
<keyword evidence="3" id="KW-1185">Reference proteome</keyword>
<sequence>MEWIGSDRAAHGHFRQPQLVKMLVSMMYWRCLDRIPWSKYVPEAYYEMADERLDRRLRRGDVPAPWGNLDDHVVYPDEDADSTVDDIENDPEYQPPAQEPGESASSSSSEEEDEEVAPEIPDEDDDAENDDGVEAKETLESKPPAKRPRSVSSEKSQDPNPKPKKQRRRATQKSTSAPQGSSGSLGNKIITRPKHPSVLARKSYAELTVDDLQTAEDPENGETSWRIYGVLVQYPSSTKSASCQTPGFPEYEIHKYSYDVVHDRWNRGAYQRILDSEPWVTMRQGRIRVFYFHERDMFAKLVEDIVDVMHKHAQAIWERGHWVPIPTEEKADIVLESQRHSRHRSHDTPGFLPSLWNEPGLWQFPDKCCYWIWEYPRAEKLGGPTCENLDLQLATLDMREPARVQWSTVIDDEEWLQYVPSNVKRHIKPVAIRKLNPLSLTHS</sequence>
<evidence type="ECO:0000313" key="3">
    <source>
        <dbReference type="Proteomes" id="UP000237271"/>
    </source>
</evidence>
<evidence type="ECO:0000313" key="2">
    <source>
        <dbReference type="EMBL" id="POM70129.1"/>
    </source>
</evidence>
<comment type="caution">
    <text evidence="2">The sequence shown here is derived from an EMBL/GenBank/DDBJ whole genome shotgun (WGS) entry which is preliminary data.</text>
</comment>
<name>A0A2P4XXE0_9STRA</name>
<evidence type="ECO:0000256" key="1">
    <source>
        <dbReference type="SAM" id="MobiDB-lite"/>
    </source>
</evidence>